<dbReference type="KEGG" id="fax:FUAX_25900"/>
<accession>A0AAU9CQ19</accession>
<keyword evidence="4" id="KW-0378">Hydrolase</keyword>
<dbReference type="GO" id="GO:0016139">
    <property type="term" value="P:glycoside catabolic process"/>
    <property type="evidence" value="ECO:0007669"/>
    <property type="project" value="TreeGrafter"/>
</dbReference>
<keyword evidence="9" id="KW-1185">Reference proteome</keyword>
<sequence length="480" mass="54870">MTKTKIILFALFLSAQILACAQKKGQGNNLPKPLPQQLAWQNDELGVVFHYDLHVFDNKKYAQHRNRITPITDYNIFNPEKLDTDQWVRSAKAMGAKFAILTVTHETGFALYQSDVNPYCLKAVKWRDGKADIAKDFVESCRKYGVKPGFYIGIRWNSFYGIHNFQTQGDKAFSKNRQKHYNSVVERMVTELCTRYGDLYEIWFDGGAYGPEQGGPDVYPIIRKLQPDCLFYHNLQVADARWGGSESGTVPYPCWSTFPHPAWRPYETRSDNYRLIKHGTADGKYWMPAMSDAPLRGYKGRHEWFWEPGDEEHVYPVKDLMKMYVRSTGRNSTLILGLTPDPDGLIPEVDAKRLAETGDAIRKNFGEAIAKTEGEGKTLYLKLNKPTTANCLVIKEDIAQGQRVREYKIEARVNGRWKTIGEGSSIGNKRIHGFDNVTADRFRIRFPEYAATPIISEFSAFNVEDYLRDLAKPETATAKK</sequence>
<dbReference type="PANTHER" id="PTHR10030:SF37">
    <property type="entry name" value="ALPHA-L-FUCOSIDASE-RELATED"/>
    <property type="match status" value="1"/>
</dbReference>
<dbReference type="Gene3D" id="2.60.120.260">
    <property type="entry name" value="Galactose-binding domain-like"/>
    <property type="match status" value="1"/>
</dbReference>
<evidence type="ECO:0000313" key="8">
    <source>
        <dbReference type="EMBL" id="BDD10158.1"/>
    </source>
</evidence>
<comment type="similarity">
    <text evidence="1">Belongs to the glycosyl hydrolase 29 family.</text>
</comment>
<dbReference type="SUPFAM" id="SSF49785">
    <property type="entry name" value="Galactose-binding domain-like"/>
    <property type="match status" value="1"/>
</dbReference>
<keyword evidence="3 6" id="KW-0732">Signal</keyword>
<feature type="domain" description="Glycoside hydrolase family 29 N-terminal" evidence="7">
    <location>
        <begin position="75"/>
        <end position="364"/>
    </location>
</feature>
<feature type="chain" id="PRO_5043437415" description="alpha-L-fucosidase" evidence="6">
    <location>
        <begin position="20"/>
        <end position="480"/>
    </location>
</feature>
<dbReference type="GO" id="GO:0005764">
    <property type="term" value="C:lysosome"/>
    <property type="evidence" value="ECO:0007669"/>
    <property type="project" value="TreeGrafter"/>
</dbReference>
<dbReference type="GO" id="GO:0004560">
    <property type="term" value="F:alpha-L-fucosidase activity"/>
    <property type="evidence" value="ECO:0007669"/>
    <property type="project" value="InterPro"/>
</dbReference>
<evidence type="ECO:0000256" key="5">
    <source>
        <dbReference type="ARBA" id="ARBA00023295"/>
    </source>
</evidence>
<dbReference type="InterPro" id="IPR000933">
    <property type="entry name" value="Glyco_hydro_29"/>
</dbReference>
<proteinExistence type="inferred from homology"/>
<feature type="signal peptide" evidence="6">
    <location>
        <begin position="1"/>
        <end position="19"/>
    </location>
</feature>
<dbReference type="InterPro" id="IPR057739">
    <property type="entry name" value="Glyco_hydro_29_N"/>
</dbReference>
<evidence type="ECO:0000259" key="7">
    <source>
        <dbReference type="Pfam" id="PF01120"/>
    </source>
</evidence>
<dbReference type="Pfam" id="PF01120">
    <property type="entry name" value="Alpha_L_fucos"/>
    <property type="match status" value="1"/>
</dbReference>
<dbReference type="Proteomes" id="UP001348817">
    <property type="component" value="Chromosome"/>
</dbReference>
<dbReference type="AlphaFoldDB" id="A0AAU9CQ19"/>
<evidence type="ECO:0000256" key="3">
    <source>
        <dbReference type="ARBA" id="ARBA00022729"/>
    </source>
</evidence>
<organism evidence="8 9">
    <name type="scientific">Fulvitalea axinellae</name>
    <dbReference type="NCBI Taxonomy" id="1182444"/>
    <lineage>
        <taxon>Bacteria</taxon>
        <taxon>Pseudomonadati</taxon>
        <taxon>Bacteroidota</taxon>
        <taxon>Cytophagia</taxon>
        <taxon>Cytophagales</taxon>
        <taxon>Persicobacteraceae</taxon>
        <taxon>Fulvitalea</taxon>
    </lineage>
</organism>
<dbReference type="GO" id="GO:0006004">
    <property type="term" value="P:fucose metabolic process"/>
    <property type="evidence" value="ECO:0007669"/>
    <property type="project" value="TreeGrafter"/>
</dbReference>
<dbReference type="EMBL" id="AP025314">
    <property type="protein sequence ID" value="BDD10158.1"/>
    <property type="molecule type" value="Genomic_DNA"/>
</dbReference>
<evidence type="ECO:0000256" key="6">
    <source>
        <dbReference type="SAM" id="SignalP"/>
    </source>
</evidence>
<gene>
    <name evidence="8" type="ORF">FUAX_25900</name>
</gene>
<evidence type="ECO:0000313" key="9">
    <source>
        <dbReference type="Proteomes" id="UP001348817"/>
    </source>
</evidence>
<keyword evidence="5" id="KW-0326">Glycosidase</keyword>
<dbReference type="EC" id="3.2.1.51" evidence="2"/>
<dbReference type="InterPro" id="IPR008979">
    <property type="entry name" value="Galactose-bd-like_sf"/>
</dbReference>
<name>A0AAU9CQ19_9BACT</name>
<dbReference type="SMART" id="SM00812">
    <property type="entry name" value="Alpha_L_fucos"/>
    <property type="match status" value="1"/>
</dbReference>
<evidence type="ECO:0000256" key="2">
    <source>
        <dbReference type="ARBA" id="ARBA00012662"/>
    </source>
</evidence>
<evidence type="ECO:0000256" key="4">
    <source>
        <dbReference type="ARBA" id="ARBA00022801"/>
    </source>
</evidence>
<evidence type="ECO:0000256" key="1">
    <source>
        <dbReference type="ARBA" id="ARBA00007951"/>
    </source>
</evidence>
<dbReference type="Gene3D" id="3.20.20.80">
    <property type="entry name" value="Glycosidases"/>
    <property type="match status" value="1"/>
</dbReference>
<dbReference type="RefSeq" id="WP_338391731.1">
    <property type="nucleotide sequence ID" value="NZ_AP025314.1"/>
</dbReference>
<reference evidence="8 9" key="1">
    <citation type="submission" date="2021-12" db="EMBL/GenBank/DDBJ databases">
        <title>Genome sequencing of bacteria with rrn-lacking chromosome and rrn-plasmid.</title>
        <authorList>
            <person name="Anda M."/>
            <person name="Iwasaki W."/>
        </authorList>
    </citation>
    <scope>NUCLEOTIDE SEQUENCE [LARGE SCALE GENOMIC DNA]</scope>
    <source>
        <strain evidence="8 9">DSM 100852</strain>
    </source>
</reference>
<dbReference type="SUPFAM" id="SSF51445">
    <property type="entry name" value="(Trans)glycosidases"/>
    <property type="match status" value="1"/>
</dbReference>
<dbReference type="InterPro" id="IPR017853">
    <property type="entry name" value="GH"/>
</dbReference>
<protein>
    <recommendedName>
        <fullName evidence="2">alpha-L-fucosidase</fullName>
        <ecNumber evidence="2">3.2.1.51</ecNumber>
    </recommendedName>
</protein>
<dbReference type="PANTHER" id="PTHR10030">
    <property type="entry name" value="ALPHA-L-FUCOSIDASE"/>
    <property type="match status" value="1"/>
</dbReference>